<proteinExistence type="predicted"/>
<evidence type="ECO:0000313" key="1">
    <source>
        <dbReference type="EMBL" id="KAI7991514.1"/>
    </source>
</evidence>
<comment type="caution">
    <text evidence="1">The sequence shown here is derived from an EMBL/GenBank/DDBJ whole genome shotgun (WGS) entry which is preliminary data.</text>
</comment>
<keyword evidence="2" id="KW-1185">Reference proteome</keyword>
<dbReference type="Proteomes" id="UP001060215">
    <property type="component" value="Chromosome 13"/>
</dbReference>
<sequence>MSLGTLIVAWNSNMIPPFPLERPAFIADIVQHFVDAKLEFDASYVYQDVNRAIQHVHRSGLAHRGILSDPQRYLVKNVRDDELCSNICIICFYCLRSPVHNSFSESAATLSQDAKGKWEETFLVDQLSVLFCGWRDAFYVRGFFGSKRLLEGAF</sequence>
<reference evidence="1 2" key="1">
    <citation type="journal article" date="2022" name="Plant J.">
        <title>Chromosome-level genome of Camellia lanceoleosa provides a valuable resource for understanding genome evolution and self-incompatibility.</title>
        <authorList>
            <person name="Gong W."/>
            <person name="Xiao S."/>
            <person name="Wang L."/>
            <person name="Liao Z."/>
            <person name="Chang Y."/>
            <person name="Mo W."/>
            <person name="Hu G."/>
            <person name="Li W."/>
            <person name="Zhao G."/>
            <person name="Zhu H."/>
            <person name="Hu X."/>
            <person name="Ji K."/>
            <person name="Xiang X."/>
            <person name="Song Q."/>
            <person name="Yuan D."/>
            <person name="Jin S."/>
            <person name="Zhang L."/>
        </authorList>
    </citation>
    <scope>NUCLEOTIDE SEQUENCE [LARGE SCALE GENOMIC DNA]</scope>
    <source>
        <strain evidence="1">SQ_2022a</strain>
    </source>
</reference>
<evidence type="ECO:0000313" key="2">
    <source>
        <dbReference type="Proteomes" id="UP001060215"/>
    </source>
</evidence>
<organism evidence="1 2">
    <name type="scientific">Camellia lanceoleosa</name>
    <dbReference type="NCBI Taxonomy" id="1840588"/>
    <lineage>
        <taxon>Eukaryota</taxon>
        <taxon>Viridiplantae</taxon>
        <taxon>Streptophyta</taxon>
        <taxon>Embryophyta</taxon>
        <taxon>Tracheophyta</taxon>
        <taxon>Spermatophyta</taxon>
        <taxon>Magnoliopsida</taxon>
        <taxon>eudicotyledons</taxon>
        <taxon>Gunneridae</taxon>
        <taxon>Pentapetalae</taxon>
        <taxon>asterids</taxon>
        <taxon>Ericales</taxon>
        <taxon>Theaceae</taxon>
        <taxon>Camellia</taxon>
    </lineage>
</organism>
<name>A0ACC0FSJ8_9ERIC</name>
<gene>
    <name evidence="1" type="ORF">LOK49_LG12G00144</name>
</gene>
<dbReference type="EMBL" id="CM045770">
    <property type="protein sequence ID" value="KAI7991514.1"/>
    <property type="molecule type" value="Genomic_DNA"/>
</dbReference>
<accession>A0ACC0FSJ8</accession>
<protein>
    <submittedName>
        <fullName evidence="1">Uncharacterized protein</fullName>
    </submittedName>
</protein>